<comment type="similarity">
    <text evidence="3">Belongs to the NMT1/THI5 family.</text>
</comment>
<accession>A1B9B1</accession>
<evidence type="ECO:0000256" key="11">
    <source>
        <dbReference type="ARBA" id="ARBA00048179"/>
    </source>
</evidence>
<feature type="region of interest" description="Disordered" evidence="12">
    <location>
        <begin position="308"/>
        <end position="343"/>
    </location>
</feature>
<name>A1B9B1_PARDP</name>
<evidence type="ECO:0000256" key="3">
    <source>
        <dbReference type="ARBA" id="ARBA00009406"/>
    </source>
</evidence>
<evidence type="ECO:0000256" key="6">
    <source>
        <dbReference type="ARBA" id="ARBA00022723"/>
    </source>
</evidence>
<gene>
    <name evidence="15" type="ordered locus">Pden_4039</name>
</gene>
<feature type="chain" id="PRO_5002632175" description="Thiamine pyrimidine synthase" evidence="13">
    <location>
        <begin position="25"/>
        <end position="343"/>
    </location>
</feature>
<evidence type="ECO:0000256" key="5">
    <source>
        <dbReference type="ARBA" id="ARBA00022679"/>
    </source>
</evidence>
<dbReference type="EMBL" id="CP000490">
    <property type="protein sequence ID" value="ABL72105.1"/>
    <property type="molecule type" value="Genomic_DNA"/>
</dbReference>
<dbReference type="Proteomes" id="UP000000361">
    <property type="component" value="Chromosome 2"/>
</dbReference>
<keyword evidence="9" id="KW-0408">Iron</keyword>
<keyword evidence="16" id="KW-1185">Reference proteome</keyword>
<comment type="pathway">
    <text evidence="2">Cofactor biosynthesis; thiamine diphosphate biosynthesis.</text>
</comment>
<organism evidence="15 16">
    <name type="scientific">Paracoccus denitrificans (strain Pd 1222)</name>
    <dbReference type="NCBI Taxonomy" id="318586"/>
    <lineage>
        <taxon>Bacteria</taxon>
        <taxon>Pseudomonadati</taxon>
        <taxon>Pseudomonadota</taxon>
        <taxon>Alphaproteobacteria</taxon>
        <taxon>Rhodobacterales</taxon>
        <taxon>Paracoccaceae</taxon>
        <taxon>Paracoccus</taxon>
    </lineage>
</organism>
<dbReference type="Pfam" id="PF09084">
    <property type="entry name" value="NMT1"/>
    <property type="match status" value="1"/>
</dbReference>
<dbReference type="GO" id="GO:0009228">
    <property type="term" value="P:thiamine biosynthetic process"/>
    <property type="evidence" value="ECO:0007669"/>
    <property type="project" value="UniProtKB-KW"/>
</dbReference>
<dbReference type="AlphaFoldDB" id="A1B9B1"/>
<evidence type="ECO:0000256" key="8">
    <source>
        <dbReference type="ARBA" id="ARBA00022977"/>
    </source>
</evidence>
<dbReference type="STRING" id="318586.Pden_4039"/>
<keyword evidence="6" id="KW-0479">Metal-binding</keyword>
<dbReference type="InterPro" id="IPR027939">
    <property type="entry name" value="NMT1/THI5"/>
</dbReference>
<feature type="compositionally biased region" description="Low complexity" evidence="12">
    <location>
        <begin position="321"/>
        <end position="343"/>
    </location>
</feature>
<comment type="function">
    <text evidence="1">Responsible for the formation of the pyrimidine heterocycle in the thiamine biosynthesis pathway. Catalyzes the formation of hydroxymethylpyrimidine phosphate (HMP-P) from histidine and pyridoxal phosphate (PLP). The protein uses PLP and the active site histidine to form HMP-P, generating an inactive enzyme. The enzyme can only undergo a single turnover, which suggests it is a suicide enzyme.</text>
</comment>
<evidence type="ECO:0000256" key="1">
    <source>
        <dbReference type="ARBA" id="ARBA00003469"/>
    </source>
</evidence>
<protein>
    <recommendedName>
        <fullName evidence="10">Thiamine pyrimidine synthase</fullName>
    </recommendedName>
</protein>
<dbReference type="Gene3D" id="3.40.190.10">
    <property type="entry name" value="Periplasmic binding protein-like II"/>
    <property type="match status" value="2"/>
</dbReference>
<dbReference type="PANTHER" id="PTHR31528">
    <property type="entry name" value="4-AMINO-5-HYDROXYMETHYL-2-METHYLPYRIMIDINE PHOSPHATE SYNTHASE THI11-RELATED"/>
    <property type="match status" value="1"/>
</dbReference>
<dbReference type="eggNOG" id="COG0715">
    <property type="taxonomic scope" value="Bacteria"/>
</dbReference>
<evidence type="ECO:0000313" key="15">
    <source>
        <dbReference type="EMBL" id="ABL72105.1"/>
    </source>
</evidence>
<evidence type="ECO:0000256" key="13">
    <source>
        <dbReference type="SAM" id="SignalP"/>
    </source>
</evidence>
<keyword evidence="13" id="KW-0732">Signal</keyword>
<feature type="domain" description="SsuA/THI5-like" evidence="14">
    <location>
        <begin position="38"/>
        <end position="146"/>
    </location>
</feature>
<evidence type="ECO:0000256" key="7">
    <source>
        <dbReference type="ARBA" id="ARBA00022898"/>
    </source>
</evidence>
<comment type="catalytic activity">
    <reaction evidence="11">
        <text>N(6)-(pyridoxal phosphate)-L-lysyl-[4-amino-5-hydroxymethyl-2-methylpyrimidine phosphate synthase] + L-histidyl-[4-amino-5-hydroxymethyl-2-methylpyrimidine phosphate synthase] + 2 Fe(3+) + 4 H2O = L-lysyl-[4-amino-5-hydroxymethyl-2-methylpyrimidine phosphate synthase] + (2S)-2-amino-5-hydroxy-4-oxopentanoyl-[4-amino-5-hydroxymethyl-2-methylpyrimidine phosphate synthase] + 4-amino-2-methyl-5-(phosphooxymethyl)pyrimidine + 3-oxopropanoate + 2 Fe(2+) + 2 H(+)</text>
        <dbReference type="Rhea" id="RHEA:65756"/>
        <dbReference type="Rhea" id="RHEA-COMP:16892"/>
        <dbReference type="Rhea" id="RHEA-COMP:16893"/>
        <dbReference type="Rhea" id="RHEA-COMP:16894"/>
        <dbReference type="Rhea" id="RHEA-COMP:16895"/>
        <dbReference type="ChEBI" id="CHEBI:15377"/>
        <dbReference type="ChEBI" id="CHEBI:15378"/>
        <dbReference type="ChEBI" id="CHEBI:29033"/>
        <dbReference type="ChEBI" id="CHEBI:29034"/>
        <dbReference type="ChEBI" id="CHEBI:29969"/>
        <dbReference type="ChEBI" id="CHEBI:29979"/>
        <dbReference type="ChEBI" id="CHEBI:33190"/>
        <dbReference type="ChEBI" id="CHEBI:58354"/>
        <dbReference type="ChEBI" id="CHEBI:143915"/>
        <dbReference type="ChEBI" id="CHEBI:157692"/>
    </reaction>
    <physiologicalReaction direction="left-to-right" evidence="11">
        <dbReference type="Rhea" id="RHEA:65757"/>
    </physiologicalReaction>
</comment>
<reference evidence="16" key="1">
    <citation type="submission" date="2006-12" db="EMBL/GenBank/DDBJ databases">
        <title>Complete sequence of chromosome 2 of Paracoccus denitrificans PD1222.</title>
        <authorList>
            <person name="Copeland A."/>
            <person name="Lucas S."/>
            <person name="Lapidus A."/>
            <person name="Barry K."/>
            <person name="Detter J.C."/>
            <person name="Glavina del Rio T."/>
            <person name="Hammon N."/>
            <person name="Israni S."/>
            <person name="Dalin E."/>
            <person name="Tice H."/>
            <person name="Pitluck S."/>
            <person name="Munk A.C."/>
            <person name="Brettin T."/>
            <person name="Bruce D."/>
            <person name="Han C."/>
            <person name="Tapia R."/>
            <person name="Gilna P."/>
            <person name="Schmutz J."/>
            <person name="Larimer F."/>
            <person name="Land M."/>
            <person name="Hauser L."/>
            <person name="Kyrpides N."/>
            <person name="Lykidis A."/>
            <person name="Spiro S."/>
            <person name="Richardson D.J."/>
            <person name="Moir J.W.B."/>
            <person name="Ferguson S.J."/>
            <person name="van Spanning R.J.M."/>
            <person name="Richardson P."/>
        </authorList>
    </citation>
    <scope>NUCLEOTIDE SEQUENCE [LARGE SCALE GENOMIC DNA]</scope>
    <source>
        <strain evidence="16">Pd 1222</strain>
    </source>
</reference>
<evidence type="ECO:0000313" key="16">
    <source>
        <dbReference type="Proteomes" id="UP000000361"/>
    </source>
</evidence>
<dbReference type="HOGENOM" id="CLU_028871_1_3_5"/>
<proteinExistence type="inferred from homology"/>
<keyword evidence="5" id="KW-0808">Transferase</keyword>
<dbReference type="InterPro" id="IPR015168">
    <property type="entry name" value="SsuA/THI5"/>
</dbReference>
<evidence type="ECO:0000256" key="2">
    <source>
        <dbReference type="ARBA" id="ARBA00004948"/>
    </source>
</evidence>
<comment type="subunit">
    <text evidence="4">Homodimer.</text>
</comment>
<evidence type="ECO:0000256" key="4">
    <source>
        <dbReference type="ARBA" id="ARBA00011738"/>
    </source>
</evidence>
<dbReference type="PANTHER" id="PTHR31528:SF1">
    <property type="entry name" value="4-AMINO-5-HYDROXYMETHYL-2-METHYLPYRIMIDINE PHOSPHATE SYNTHASE THI11-RELATED"/>
    <property type="match status" value="1"/>
</dbReference>
<evidence type="ECO:0000259" key="14">
    <source>
        <dbReference type="Pfam" id="PF09084"/>
    </source>
</evidence>
<dbReference type="KEGG" id="pde:Pden_4039"/>
<keyword evidence="7" id="KW-0663">Pyridoxal phosphate</keyword>
<evidence type="ECO:0000256" key="9">
    <source>
        <dbReference type="ARBA" id="ARBA00023004"/>
    </source>
</evidence>
<sequence length="343" mass="36286">MKWMTKSLIPAAVLLMLGSLAARAEQLTVQLRGPALAESAGFLIAKARGYYAEEGLAVRLRPADPAAPPFEALARGEADLAVEWMPTALVARENGLPVVNIAQIFARPALRLTCRREAGMAGAADLRGKTVGSWFGGTEYPLLAWLNRLGLVADDSLSGVALPAQWPGTEMLRQKQAACISTLSYDPAPDEGLVELDPQDQGAAVLEDGLYVLAGTLAAPEAEERLAGFLRASMRGWREAVAQPEDSARLILGPDPDPGALQRQAGMLRRIGGLLAADGALDEAGYRRTVETLRTGGPRSVLRREPRGAFTHAISDRATLPEDAAATATADPTTTGPDVAPLR</sequence>
<dbReference type="EnsemblBacteria" id="ABL72105">
    <property type="protein sequence ID" value="ABL72105"/>
    <property type="gene ID" value="Pden_4039"/>
</dbReference>
<dbReference type="GO" id="GO:0046872">
    <property type="term" value="F:metal ion binding"/>
    <property type="evidence" value="ECO:0007669"/>
    <property type="project" value="UniProtKB-KW"/>
</dbReference>
<dbReference type="SUPFAM" id="SSF53850">
    <property type="entry name" value="Periplasmic binding protein-like II"/>
    <property type="match status" value="1"/>
</dbReference>
<feature type="signal peptide" evidence="13">
    <location>
        <begin position="1"/>
        <end position="24"/>
    </location>
</feature>
<dbReference type="GO" id="GO:0016740">
    <property type="term" value="F:transferase activity"/>
    <property type="evidence" value="ECO:0007669"/>
    <property type="project" value="UniProtKB-KW"/>
</dbReference>
<keyword evidence="8" id="KW-0784">Thiamine biosynthesis</keyword>
<evidence type="ECO:0000256" key="10">
    <source>
        <dbReference type="ARBA" id="ARBA00033171"/>
    </source>
</evidence>
<evidence type="ECO:0000256" key="12">
    <source>
        <dbReference type="SAM" id="MobiDB-lite"/>
    </source>
</evidence>